<dbReference type="AlphaFoldDB" id="Q6K2H2"/>
<evidence type="ECO:0000313" key="1">
    <source>
        <dbReference type="EMBL" id="BAD23185.1"/>
    </source>
</evidence>
<dbReference type="Proteomes" id="UP000000763">
    <property type="component" value="Chromosome 2"/>
</dbReference>
<sequence length="136" mass="14006">MTLGITQAPSAGEMCPEHCPKRGVLGGQMHPEHHPWGVGICLVFPFPPEVVGSLDARGIGASHRTAPRGLVAADLIAAADWCVAWARGVSETRAEAGCTGAGRGVGGADMQQSLLLLLLLPHTLLTSPSAPRVETG</sequence>
<reference evidence="3" key="4">
    <citation type="journal article" date="2008" name="Nucleic Acids Res.">
        <title>The rice annotation project database (RAP-DB): 2008 update.</title>
        <authorList>
            <consortium name="The rice annotation project (RAP)"/>
        </authorList>
    </citation>
    <scope>GENOME REANNOTATION</scope>
    <source>
        <strain evidence="3">cv. Nipponbare</strain>
    </source>
</reference>
<accession>Q6K2H2</accession>
<name>Q6K2H2_ORYSJ</name>
<organism evidence="2 3">
    <name type="scientific">Oryza sativa subsp. japonica</name>
    <name type="common">Rice</name>
    <dbReference type="NCBI Taxonomy" id="39947"/>
    <lineage>
        <taxon>Eukaryota</taxon>
        <taxon>Viridiplantae</taxon>
        <taxon>Streptophyta</taxon>
        <taxon>Embryophyta</taxon>
        <taxon>Tracheophyta</taxon>
        <taxon>Spermatophyta</taxon>
        <taxon>Magnoliopsida</taxon>
        <taxon>Liliopsida</taxon>
        <taxon>Poales</taxon>
        <taxon>Poaceae</taxon>
        <taxon>BOP clade</taxon>
        <taxon>Oryzoideae</taxon>
        <taxon>Oryzeae</taxon>
        <taxon>Oryzinae</taxon>
        <taxon>Oryza</taxon>
        <taxon>Oryza sativa</taxon>
    </lineage>
</organism>
<evidence type="ECO:0000313" key="2">
    <source>
        <dbReference type="EMBL" id="BAD23644.1"/>
    </source>
</evidence>
<reference evidence="3" key="3">
    <citation type="journal article" date="2005" name="Nature">
        <title>The map-based sequence of the rice genome.</title>
        <authorList>
            <consortium name="International rice genome sequencing project (IRGSP)"/>
            <person name="Matsumoto T."/>
            <person name="Wu J."/>
            <person name="Kanamori H."/>
            <person name="Katayose Y."/>
            <person name="Fujisawa M."/>
            <person name="Namiki N."/>
            <person name="Mizuno H."/>
            <person name="Yamamoto K."/>
            <person name="Antonio B.A."/>
            <person name="Baba T."/>
            <person name="Sakata K."/>
            <person name="Nagamura Y."/>
            <person name="Aoki H."/>
            <person name="Arikawa K."/>
            <person name="Arita K."/>
            <person name="Bito T."/>
            <person name="Chiden Y."/>
            <person name="Fujitsuka N."/>
            <person name="Fukunaka R."/>
            <person name="Hamada M."/>
            <person name="Harada C."/>
            <person name="Hayashi A."/>
            <person name="Hijishita S."/>
            <person name="Honda M."/>
            <person name="Hosokawa S."/>
            <person name="Ichikawa Y."/>
            <person name="Idonuma A."/>
            <person name="Iijima M."/>
            <person name="Ikeda M."/>
            <person name="Ikeno M."/>
            <person name="Ito K."/>
            <person name="Ito S."/>
            <person name="Ito T."/>
            <person name="Ito Y."/>
            <person name="Ito Y."/>
            <person name="Iwabuchi A."/>
            <person name="Kamiya K."/>
            <person name="Karasawa W."/>
            <person name="Kurita K."/>
            <person name="Katagiri S."/>
            <person name="Kikuta A."/>
            <person name="Kobayashi H."/>
            <person name="Kobayashi N."/>
            <person name="Machita K."/>
            <person name="Maehara T."/>
            <person name="Masukawa M."/>
            <person name="Mizubayashi T."/>
            <person name="Mukai Y."/>
            <person name="Nagasaki H."/>
            <person name="Nagata Y."/>
            <person name="Naito S."/>
            <person name="Nakashima M."/>
            <person name="Nakama Y."/>
            <person name="Nakamichi Y."/>
            <person name="Nakamura M."/>
            <person name="Meguro A."/>
            <person name="Negishi M."/>
            <person name="Ohta I."/>
            <person name="Ohta T."/>
            <person name="Okamoto M."/>
            <person name="Ono N."/>
            <person name="Saji S."/>
            <person name="Sakaguchi M."/>
            <person name="Sakai K."/>
            <person name="Shibata M."/>
            <person name="Shimokawa T."/>
            <person name="Song J."/>
            <person name="Takazaki Y."/>
            <person name="Terasawa K."/>
            <person name="Tsugane M."/>
            <person name="Tsuji K."/>
            <person name="Ueda S."/>
            <person name="Waki K."/>
            <person name="Yamagata H."/>
            <person name="Yamamoto M."/>
            <person name="Yamamoto S."/>
            <person name="Yamane H."/>
            <person name="Yoshiki S."/>
            <person name="Yoshihara R."/>
            <person name="Yukawa K."/>
            <person name="Zhong H."/>
            <person name="Yano M."/>
            <person name="Yuan Q."/>
            <person name="Ouyang S."/>
            <person name="Liu J."/>
            <person name="Jones K.M."/>
            <person name="Gansberger K."/>
            <person name="Moffat K."/>
            <person name="Hill J."/>
            <person name="Bera J."/>
            <person name="Fadrosh D."/>
            <person name="Jin S."/>
            <person name="Johri S."/>
            <person name="Kim M."/>
            <person name="Overton L."/>
            <person name="Reardon M."/>
            <person name="Tsitrin T."/>
            <person name="Vuong H."/>
            <person name="Weaver B."/>
            <person name="Ciecko A."/>
            <person name="Tallon L."/>
            <person name="Jackson J."/>
            <person name="Pai G."/>
            <person name="Aken S.V."/>
            <person name="Utterback T."/>
            <person name="Reidmuller S."/>
            <person name="Feldblyum T."/>
            <person name="Hsiao J."/>
            <person name="Zismann V."/>
            <person name="Iobst S."/>
            <person name="de Vazeille A.R."/>
            <person name="Buell C.R."/>
            <person name="Ying K."/>
            <person name="Li Y."/>
            <person name="Lu T."/>
            <person name="Huang Y."/>
            <person name="Zhao Q."/>
            <person name="Feng Q."/>
            <person name="Zhang L."/>
            <person name="Zhu J."/>
            <person name="Weng Q."/>
            <person name="Mu J."/>
            <person name="Lu Y."/>
            <person name="Fan D."/>
            <person name="Liu Y."/>
            <person name="Guan J."/>
            <person name="Zhang Y."/>
            <person name="Yu S."/>
            <person name="Liu X."/>
            <person name="Zhang Y."/>
            <person name="Hong G."/>
            <person name="Han B."/>
            <person name="Choisne N."/>
            <person name="Demange N."/>
            <person name="Orjeda G."/>
            <person name="Samain S."/>
            <person name="Cattolico L."/>
            <person name="Pelletier E."/>
            <person name="Couloux A."/>
            <person name="Segurens B."/>
            <person name="Wincker P."/>
            <person name="D'Hont A."/>
            <person name="Scarpelli C."/>
            <person name="Weissenbach J."/>
            <person name="Salanoubat M."/>
            <person name="Quetier F."/>
            <person name="Yu Y."/>
            <person name="Kim H.R."/>
            <person name="Rambo T."/>
            <person name="Currie J."/>
            <person name="Collura K."/>
            <person name="Luo M."/>
            <person name="Yang T."/>
            <person name="Ammiraju J.S.S."/>
            <person name="Engler F."/>
            <person name="Soderlund C."/>
            <person name="Wing R.A."/>
            <person name="Palmer L.E."/>
            <person name="de la Bastide M."/>
            <person name="Spiegel L."/>
            <person name="Nascimento L."/>
            <person name="Zutavern T."/>
            <person name="O'Shaughnessy A."/>
            <person name="Dike S."/>
            <person name="Dedhia N."/>
            <person name="Preston R."/>
            <person name="Balija V."/>
            <person name="McCombie W.R."/>
            <person name="Chow T."/>
            <person name="Chen H."/>
            <person name="Chung M."/>
            <person name="Chen C."/>
            <person name="Shaw J."/>
            <person name="Wu H."/>
            <person name="Hsiao K."/>
            <person name="Chao Y."/>
            <person name="Chu M."/>
            <person name="Cheng C."/>
            <person name="Hour A."/>
            <person name="Lee P."/>
            <person name="Lin S."/>
            <person name="Lin Y."/>
            <person name="Liou J."/>
            <person name="Liu S."/>
            <person name="Hsing Y."/>
            <person name="Raghuvanshi S."/>
            <person name="Mohanty A."/>
            <person name="Bharti A.K."/>
            <person name="Gaur A."/>
            <person name="Gupta V."/>
            <person name="Kumar D."/>
            <person name="Ravi V."/>
            <person name="Vij S."/>
            <person name="Kapur A."/>
            <person name="Khurana P."/>
            <person name="Khurana P."/>
            <person name="Khurana J.P."/>
            <person name="Tyagi A.K."/>
            <person name="Gaikwad K."/>
            <person name="Singh A."/>
            <person name="Dalal V."/>
            <person name="Srivastava S."/>
            <person name="Dixit A."/>
            <person name="Pal A.K."/>
            <person name="Ghazi I.A."/>
            <person name="Yadav M."/>
            <person name="Pandit A."/>
            <person name="Bhargava A."/>
            <person name="Sureshbabu K."/>
            <person name="Batra K."/>
            <person name="Sharma T.R."/>
            <person name="Mohapatra T."/>
            <person name="Singh N.K."/>
            <person name="Messing J."/>
            <person name="Nelson A.B."/>
            <person name="Fuks G."/>
            <person name="Kavchok S."/>
            <person name="Keizer G."/>
            <person name="Linton E."/>
            <person name="Llaca V."/>
            <person name="Song R."/>
            <person name="Tanyolac B."/>
            <person name="Young S."/>
            <person name="Ho-Il K."/>
            <person name="Hahn J.H."/>
            <person name="Sangsakoo G."/>
            <person name="Vanavichit A."/>
            <person name="de Mattos Luiz.A.T."/>
            <person name="Zimmer P.D."/>
            <person name="Malone G."/>
            <person name="Dellagostin O."/>
            <person name="de Oliveira A.C."/>
            <person name="Bevan M."/>
            <person name="Bancroft I."/>
            <person name="Minx P."/>
            <person name="Cordum H."/>
            <person name="Wilson R."/>
            <person name="Cheng Z."/>
            <person name="Jin W."/>
            <person name="Jiang J."/>
            <person name="Leong S.A."/>
            <person name="Iwama H."/>
            <person name="Gojobori T."/>
            <person name="Itoh T."/>
            <person name="Niimura Y."/>
            <person name="Fujii Y."/>
            <person name="Habara T."/>
            <person name="Sakai H."/>
            <person name="Sato Y."/>
            <person name="Wilson G."/>
            <person name="Kumar K."/>
            <person name="McCouch S."/>
            <person name="Juretic N."/>
            <person name="Hoen D."/>
            <person name="Wright S."/>
            <person name="Bruskiewich R."/>
            <person name="Bureau T."/>
            <person name="Miyao A."/>
            <person name="Hirochika H."/>
            <person name="Nishikawa T."/>
            <person name="Kadowaki K."/>
            <person name="Sugiura M."/>
            <person name="Burr B."/>
            <person name="Sasaki T."/>
        </authorList>
    </citation>
    <scope>NUCLEOTIDE SEQUENCE [LARGE SCALE GENOMIC DNA]</scope>
    <source>
        <strain evidence="3">cv. Nipponbare</strain>
    </source>
</reference>
<dbReference type="EMBL" id="AP005841">
    <property type="protein sequence ID" value="BAD23644.1"/>
    <property type="molecule type" value="Genomic_DNA"/>
</dbReference>
<evidence type="ECO:0000313" key="3">
    <source>
        <dbReference type="Proteomes" id="UP000000763"/>
    </source>
</evidence>
<dbReference type="EMBL" id="AP005066">
    <property type="protein sequence ID" value="BAD23185.1"/>
    <property type="molecule type" value="Genomic_DNA"/>
</dbReference>
<reference evidence="2" key="2">
    <citation type="submission" date="2002-10" db="EMBL/GenBank/DDBJ databases">
        <title>Oryza sativa nipponbare(GA3) genomic DNA, chromosome 2, BAC clone:OSJNBa0052M16.</title>
        <authorList>
            <person name="Sasaki T."/>
            <person name="Matsumoto T."/>
            <person name="Katayose Y."/>
        </authorList>
    </citation>
    <scope>NUCLEOTIDE SEQUENCE</scope>
</reference>
<proteinExistence type="predicted"/>
<reference evidence="1" key="1">
    <citation type="submission" date="2002-04" db="EMBL/GenBank/DDBJ databases">
        <title>Oryza sativa nipponbare(GA3) genomic DNA, chromosome 2, PAC clone:P0047E05.</title>
        <authorList>
            <person name="Sasaki T."/>
            <person name="Matsumoto T."/>
            <person name="Katayose Y."/>
        </authorList>
    </citation>
    <scope>NUCLEOTIDE SEQUENCE</scope>
</reference>
<gene>
    <name evidence="2" type="ORF">OSJNBa0052M16.6</name>
    <name evidence="1" type="ORF">P0047E05.33</name>
</gene>
<protein>
    <submittedName>
        <fullName evidence="2">Uncharacterized protein</fullName>
    </submittedName>
</protein>